<accession>A0ABY2K072</accession>
<name>A0ABY2K072_9MICC</name>
<dbReference type="EMBL" id="SPKT01000007">
    <property type="protein sequence ID" value="TFH99765.1"/>
    <property type="molecule type" value="Genomic_DNA"/>
</dbReference>
<dbReference type="RefSeq" id="WP_067189446.1">
    <property type="nucleotide sequence ID" value="NZ_SPKT01000007.1"/>
</dbReference>
<evidence type="ECO:0000313" key="2">
    <source>
        <dbReference type="Proteomes" id="UP000297477"/>
    </source>
</evidence>
<evidence type="ECO:0008006" key="3">
    <source>
        <dbReference type="Google" id="ProtNLM"/>
    </source>
</evidence>
<sequence>MTTSSGDGESSPSSEGLPPVEEIQAQLAEVVSHLPDLPLHWEVTAGQAPAGHPWVRIAAVRRGLLGEPTVVGAFRIDEREAVFDVTAERSPEGALVHNALARVAAQHFPAASVPGRPGNRYSVRWCGPDPDDAPAGEYVVQCAGTGAETARIRCRPLTPGRSWGFQVVRPDSTSSSWFELSLDRVVDERLGEPDSTFWAVYNGIDDDSRVLAHATIPESGSVVWHTHPALMPDAASDAGEMLLALVEALAQLQLTTGPWPAWAPPPR</sequence>
<evidence type="ECO:0000313" key="1">
    <source>
        <dbReference type="EMBL" id="TFH99765.1"/>
    </source>
</evidence>
<organism evidence="1 2">
    <name type="scientific">Micrococcus lylae</name>
    <dbReference type="NCBI Taxonomy" id="1273"/>
    <lineage>
        <taxon>Bacteria</taxon>
        <taxon>Bacillati</taxon>
        <taxon>Actinomycetota</taxon>
        <taxon>Actinomycetes</taxon>
        <taxon>Micrococcales</taxon>
        <taxon>Micrococcaceae</taxon>
        <taxon>Micrococcus</taxon>
    </lineage>
</organism>
<reference evidence="1 2" key="1">
    <citation type="submission" date="2019-03" db="EMBL/GenBank/DDBJ databases">
        <title>Reclassification of Micrococcus aloeverae and Micrococcus yunnanensis as later heterotypic synonyms of Micrococcus luteus.</title>
        <authorList>
            <person name="Huang C.-H."/>
        </authorList>
    </citation>
    <scope>NUCLEOTIDE SEQUENCE [LARGE SCALE GENOMIC DNA]</scope>
    <source>
        <strain evidence="1 2">BCRC 12151</strain>
    </source>
</reference>
<proteinExistence type="predicted"/>
<keyword evidence="2" id="KW-1185">Reference proteome</keyword>
<gene>
    <name evidence="1" type="ORF">E4A49_04835</name>
</gene>
<protein>
    <recommendedName>
        <fullName evidence="3">DUF317 domain-containing protein</fullName>
    </recommendedName>
</protein>
<dbReference type="Proteomes" id="UP000297477">
    <property type="component" value="Unassembled WGS sequence"/>
</dbReference>
<comment type="caution">
    <text evidence="1">The sequence shown here is derived from an EMBL/GenBank/DDBJ whole genome shotgun (WGS) entry which is preliminary data.</text>
</comment>